<proteinExistence type="inferred from homology"/>
<dbReference type="PANTHER" id="PTHR43178:SF5">
    <property type="entry name" value="LIPOAMIDE ACYLTRANSFERASE COMPONENT OF BRANCHED-CHAIN ALPHA-KETO ACID DEHYDROGENASE COMPLEX, MITOCHONDRIAL"/>
    <property type="match status" value="1"/>
</dbReference>
<dbReference type="PROSITE" id="PS50968">
    <property type="entry name" value="BIOTINYL_LIPOYL"/>
    <property type="match status" value="1"/>
</dbReference>
<dbReference type="SUPFAM" id="SSF52777">
    <property type="entry name" value="CoA-dependent acyltransferases"/>
    <property type="match status" value="1"/>
</dbReference>
<comment type="similarity">
    <text evidence="2 6">Belongs to the 2-oxoacid dehydrogenase family.</text>
</comment>
<evidence type="ECO:0000256" key="5">
    <source>
        <dbReference type="ARBA" id="ARBA00023315"/>
    </source>
</evidence>
<feature type="region of interest" description="Disordered" evidence="7">
    <location>
        <begin position="96"/>
        <end position="121"/>
    </location>
</feature>
<dbReference type="Gene3D" id="3.30.559.10">
    <property type="entry name" value="Chloramphenicol acetyltransferase-like domain"/>
    <property type="match status" value="1"/>
</dbReference>
<keyword evidence="11" id="KW-1185">Reference proteome</keyword>
<organism evidence="10 11">
    <name type="scientific">Mycolicibacterium frederiksbergense</name>
    <dbReference type="NCBI Taxonomy" id="117567"/>
    <lineage>
        <taxon>Bacteria</taxon>
        <taxon>Bacillati</taxon>
        <taxon>Actinomycetota</taxon>
        <taxon>Actinomycetes</taxon>
        <taxon>Mycobacteriales</taxon>
        <taxon>Mycobacteriaceae</taxon>
        <taxon>Mycolicibacterium</taxon>
    </lineage>
</organism>
<accession>A0ABT6KVS3</accession>
<keyword evidence="5 6" id="KW-0012">Acyltransferase</keyword>
<comment type="cofactor">
    <cofactor evidence="1 6">
        <name>(R)-lipoate</name>
        <dbReference type="ChEBI" id="CHEBI:83088"/>
    </cofactor>
</comment>
<dbReference type="Pfam" id="PF00198">
    <property type="entry name" value="2-oxoacid_dh"/>
    <property type="match status" value="1"/>
</dbReference>
<dbReference type="InterPro" id="IPR000089">
    <property type="entry name" value="Biotin_lipoyl"/>
</dbReference>
<dbReference type="InterPro" id="IPR050743">
    <property type="entry name" value="2-oxoacid_DH_E2_comp"/>
</dbReference>
<dbReference type="SUPFAM" id="SSF51230">
    <property type="entry name" value="Single hybrid motif"/>
    <property type="match status" value="1"/>
</dbReference>
<feature type="domain" description="Lipoyl-binding" evidence="8">
    <location>
        <begin position="3"/>
        <end position="78"/>
    </location>
</feature>
<dbReference type="EC" id="2.3.1.-" evidence="6"/>
<dbReference type="InterPro" id="IPR036625">
    <property type="entry name" value="E3-bd_dom_sf"/>
</dbReference>
<name>A0ABT6KVS3_9MYCO</name>
<feature type="domain" description="Peripheral subunit-binding (PSBD)" evidence="9">
    <location>
        <begin position="126"/>
        <end position="163"/>
    </location>
</feature>
<comment type="caution">
    <text evidence="10">The sequence shown here is derived from an EMBL/GenBank/DDBJ whole genome shotgun (WGS) entry which is preliminary data.</text>
</comment>
<dbReference type="InterPro" id="IPR004167">
    <property type="entry name" value="PSBD"/>
</dbReference>
<dbReference type="CDD" id="cd06849">
    <property type="entry name" value="lipoyl_domain"/>
    <property type="match status" value="1"/>
</dbReference>
<dbReference type="PROSITE" id="PS51826">
    <property type="entry name" value="PSBD"/>
    <property type="match status" value="1"/>
</dbReference>
<dbReference type="InterPro" id="IPR003016">
    <property type="entry name" value="2-oxoA_DH_lipoyl-BS"/>
</dbReference>
<evidence type="ECO:0000256" key="1">
    <source>
        <dbReference type="ARBA" id="ARBA00001938"/>
    </source>
</evidence>
<dbReference type="InterPro" id="IPR001078">
    <property type="entry name" value="2-oxoacid_DH_actylTfrase"/>
</dbReference>
<dbReference type="Proteomes" id="UP001160130">
    <property type="component" value="Unassembled WGS sequence"/>
</dbReference>
<dbReference type="Pfam" id="PF02817">
    <property type="entry name" value="E3_binding"/>
    <property type="match status" value="1"/>
</dbReference>
<reference evidence="10 11" key="1">
    <citation type="submission" date="2023-04" db="EMBL/GenBank/DDBJ databases">
        <title>Forest soil microbial communities from Buena Vista Peninsula, Colon Province, Panama.</title>
        <authorList>
            <person name="Bouskill N."/>
        </authorList>
    </citation>
    <scope>NUCLEOTIDE SEQUENCE [LARGE SCALE GENOMIC DNA]</scope>
    <source>
        <strain evidence="10 11">AC80</strain>
    </source>
</reference>
<dbReference type="PROSITE" id="PS00189">
    <property type="entry name" value="LIPOYL"/>
    <property type="match status" value="1"/>
</dbReference>
<dbReference type="Gene3D" id="4.10.320.10">
    <property type="entry name" value="E3-binding domain"/>
    <property type="match status" value="1"/>
</dbReference>
<protein>
    <recommendedName>
        <fullName evidence="6">Dihydrolipoamide acetyltransferase component of pyruvate dehydrogenase complex</fullName>
        <ecNumber evidence="6">2.3.1.-</ecNumber>
    </recommendedName>
</protein>
<keyword evidence="4 6" id="KW-0450">Lipoyl</keyword>
<dbReference type="PANTHER" id="PTHR43178">
    <property type="entry name" value="DIHYDROLIPOAMIDE ACETYLTRANSFERASE COMPONENT OF PYRUVATE DEHYDROGENASE COMPLEX"/>
    <property type="match status" value="1"/>
</dbReference>
<evidence type="ECO:0000259" key="9">
    <source>
        <dbReference type="PROSITE" id="PS51826"/>
    </source>
</evidence>
<dbReference type="RefSeq" id="WP_280831467.1">
    <property type="nucleotide sequence ID" value="NZ_JARXVE010000002.1"/>
</dbReference>
<evidence type="ECO:0000259" key="8">
    <source>
        <dbReference type="PROSITE" id="PS50968"/>
    </source>
</evidence>
<evidence type="ECO:0000256" key="3">
    <source>
        <dbReference type="ARBA" id="ARBA00022679"/>
    </source>
</evidence>
<dbReference type="InterPro" id="IPR011053">
    <property type="entry name" value="Single_hybrid_motif"/>
</dbReference>
<dbReference type="Gene3D" id="2.40.50.100">
    <property type="match status" value="1"/>
</dbReference>
<evidence type="ECO:0000313" key="11">
    <source>
        <dbReference type="Proteomes" id="UP001160130"/>
    </source>
</evidence>
<dbReference type="GO" id="GO:0043754">
    <property type="term" value="F:dihydrolipoamide branched chain acyltransferase activity"/>
    <property type="evidence" value="ECO:0007669"/>
    <property type="project" value="UniProtKB-EC"/>
</dbReference>
<sequence>MSDQTFLLPDLGEGLTEAEIAGWRVEAGDTVSIDDVVVEVETAKAAVEVPIPFAGTVVTLHGEAGSTLAVGSPLITIRTSEQFQQYRQEERAGSGNVLIGYGTSEPPSRRNRRRRTPVVAGPGTKVISPVVRKLARDNHIDLSGVPASGAGGVITRADVDKALLPADAPASEQRIAITGVRKAIADKLSISRRDIPDATTWVDVDATALLEARRSVAAATDRAVSLLALLARFTVAALQQFPELNSSVDIARSEIVRHGQVNLGVAVQTPRGLLVPVIEQAERLDTVTLSDALTETITKARDGALPPARFTGGTFTLNNYGVFGVDGSTPIINHPEAAILGVGRIIDRPWVVDGGLAVRKVTQVSLSFDHRVCDGGAAGGFLRLFADFIENPVAVIGWL</sequence>
<dbReference type="EMBL" id="JARXVE010000002">
    <property type="protein sequence ID" value="MDH6194814.1"/>
    <property type="molecule type" value="Genomic_DNA"/>
</dbReference>
<dbReference type="InterPro" id="IPR023213">
    <property type="entry name" value="CAT-like_dom_sf"/>
</dbReference>
<gene>
    <name evidence="10" type="ORF">M2272_001443</name>
</gene>
<keyword evidence="3 6" id="KW-0808">Transferase</keyword>
<evidence type="ECO:0000256" key="6">
    <source>
        <dbReference type="RuleBase" id="RU003423"/>
    </source>
</evidence>
<evidence type="ECO:0000256" key="7">
    <source>
        <dbReference type="SAM" id="MobiDB-lite"/>
    </source>
</evidence>
<evidence type="ECO:0000313" key="10">
    <source>
        <dbReference type="EMBL" id="MDH6194814.1"/>
    </source>
</evidence>
<dbReference type="Pfam" id="PF00364">
    <property type="entry name" value="Biotin_lipoyl"/>
    <property type="match status" value="1"/>
</dbReference>
<evidence type="ECO:0000256" key="2">
    <source>
        <dbReference type="ARBA" id="ARBA00007317"/>
    </source>
</evidence>
<dbReference type="SUPFAM" id="SSF47005">
    <property type="entry name" value="Peripheral subunit-binding domain of 2-oxo acid dehydrogenase complex"/>
    <property type="match status" value="1"/>
</dbReference>
<evidence type="ECO:0000256" key="4">
    <source>
        <dbReference type="ARBA" id="ARBA00022823"/>
    </source>
</evidence>